<evidence type="ECO:0000313" key="2">
    <source>
        <dbReference type="EMBL" id="OUC48537.1"/>
    </source>
</evidence>
<feature type="non-terminal residue" evidence="2">
    <location>
        <position position="30"/>
    </location>
</feature>
<sequence>MHCQFLLSLLLFSLNVVFFAAADSLDAVDD</sequence>
<organism evidence="2 3">
    <name type="scientific">Trichinella nativa</name>
    <dbReference type="NCBI Taxonomy" id="6335"/>
    <lineage>
        <taxon>Eukaryota</taxon>
        <taxon>Metazoa</taxon>
        <taxon>Ecdysozoa</taxon>
        <taxon>Nematoda</taxon>
        <taxon>Enoplea</taxon>
        <taxon>Dorylaimia</taxon>
        <taxon>Trichinellida</taxon>
        <taxon>Trichinellidae</taxon>
        <taxon>Trichinella</taxon>
    </lineage>
</organism>
<comment type="caution">
    <text evidence="2">The sequence shown here is derived from an EMBL/GenBank/DDBJ whole genome shotgun (WGS) entry which is preliminary data.</text>
</comment>
<feature type="chain" id="PRO_5010991050" evidence="1">
    <location>
        <begin position="23"/>
        <end position="30"/>
    </location>
</feature>
<proteinExistence type="predicted"/>
<dbReference type="Proteomes" id="UP000243006">
    <property type="component" value="Unassembled WGS sequence"/>
</dbReference>
<accession>A0A1Y3EXN6</accession>
<protein>
    <submittedName>
        <fullName evidence="2">Uncharacterized protein</fullName>
    </submittedName>
</protein>
<name>A0A1Y3EXN6_9BILA</name>
<dbReference type="EMBL" id="LVZM01002589">
    <property type="protein sequence ID" value="OUC48537.1"/>
    <property type="molecule type" value="Genomic_DNA"/>
</dbReference>
<keyword evidence="1" id="KW-0732">Signal</keyword>
<feature type="signal peptide" evidence="1">
    <location>
        <begin position="1"/>
        <end position="22"/>
    </location>
</feature>
<gene>
    <name evidence="2" type="ORF">D917_06098</name>
</gene>
<evidence type="ECO:0000256" key="1">
    <source>
        <dbReference type="SAM" id="SignalP"/>
    </source>
</evidence>
<dbReference type="AlphaFoldDB" id="A0A1Y3EXN6"/>
<reference evidence="2 3" key="1">
    <citation type="submission" date="2015-04" db="EMBL/GenBank/DDBJ databases">
        <title>Draft genome of the roundworm Trichinella nativa.</title>
        <authorList>
            <person name="Mitreva M."/>
        </authorList>
    </citation>
    <scope>NUCLEOTIDE SEQUENCE [LARGE SCALE GENOMIC DNA]</scope>
    <source>
        <strain evidence="2 3">ISS45</strain>
    </source>
</reference>
<evidence type="ECO:0000313" key="3">
    <source>
        <dbReference type="Proteomes" id="UP000243006"/>
    </source>
</evidence>